<keyword evidence="2" id="KW-1185">Reference proteome</keyword>
<dbReference type="EMBL" id="BFAG01000005">
    <property type="protein sequence ID" value="GBF05703.1"/>
    <property type="molecule type" value="Genomic_DNA"/>
</dbReference>
<name>A0A2I9CUZ2_9DEIO</name>
<reference evidence="2" key="1">
    <citation type="submission" date="2018-01" db="EMBL/GenBank/DDBJ databases">
        <title>Draft Genome Sequence of the Radioresistant Bacterium Deinococcus aerius TR0125, Isolated from the Higher Atmosphere above Japan.</title>
        <authorList>
            <person name="Satoh K."/>
            <person name="Arai H."/>
            <person name="Sanzen T."/>
            <person name="Kawaguchi Y."/>
            <person name="Hayashi H."/>
            <person name="Yokobori S."/>
            <person name="Yamagishi A."/>
            <person name="Oono Y."/>
            <person name="Narumi I."/>
        </authorList>
    </citation>
    <scope>NUCLEOTIDE SEQUENCE [LARGE SCALE GENOMIC DNA]</scope>
    <source>
        <strain evidence="2">TR0125</strain>
    </source>
</reference>
<dbReference type="OrthoDB" id="9875075at2"/>
<dbReference type="AlphaFoldDB" id="A0A2I9CUZ2"/>
<dbReference type="Proteomes" id="UP000236569">
    <property type="component" value="Unassembled WGS sequence"/>
</dbReference>
<gene>
    <name evidence="1" type="ORF">DAERI_050212</name>
</gene>
<protein>
    <submittedName>
        <fullName evidence="1">Uncharacterized protein</fullName>
    </submittedName>
</protein>
<proteinExistence type="predicted"/>
<dbReference type="RefSeq" id="WP_103129123.1">
    <property type="nucleotide sequence ID" value="NZ_BFAG01000005.1"/>
</dbReference>
<evidence type="ECO:0000313" key="1">
    <source>
        <dbReference type="EMBL" id="GBF05703.1"/>
    </source>
</evidence>
<organism evidence="1 2">
    <name type="scientific">Deinococcus aerius</name>
    <dbReference type="NCBI Taxonomy" id="200253"/>
    <lineage>
        <taxon>Bacteria</taxon>
        <taxon>Thermotogati</taxon>
        <taxon>Deinococcota</taxon>
        <taxon>Deinococci</taxon>
        <taxon>Deinococcales</taxon>
        <taxon>Deinococcaceae</taxon>
        <taxon>Deinococcus</taxon>
    </lineage>
</organism>
<accession>A0A2I9CUZ2</accession>
<evidence type="ECO:0000313" key="2">
    <source>
        <dbReference type="Proteomes" id="UP000236569"/>
    </source>
</evidence>
<sequence>MPKEERLQEILKAFVDTLNSFAEGRHSPEVHAATIGRLLAEVRELKGTGDSLGTVGAPARLSA</sequence>
<comment type="caution">
    <text evidence="1">The sequence shown here is derived from an EMBL/GenBank/DDBJ whole genome shotgun (WGS) entry which is preliminary data.</text>
</comment>